<feature type="compositionally biased region" description="Polar residues" evidence="1">
    <location>
        <begin position="320"/>
        <end position="336"/>
    </location>
</feature>
<protein>
    <submittedName>
        <fullName evidence="2">Phage/plasmid-related protein TIGR03299</fullName>
    </submittedName>
</protein>
<evidence type="ECO:0000313" key="3">
    <source>
        <dbReference type="Proteomes" id="UP000003835"/>
    </source>
</evidence>
<dbReference type="InterPro" id="IPR017686">
    <property type="entry name" value="Phg/plasmid-like_prot"/>
</dbReference>
<sequence>MSHKFESGFFVHQAAWHKLGTVLQNPPTTEQAIVEAGLNWRVIEEPLYQVEGNSSEIILKKKLRRDRDQAFLGIVNHDYTPLQNEEAFRWFDPLLSRGGVQLEAAGSLKGGKRIWILAKLINTEAEIISGDIVRPYLLLHNSHDGSTAVWLQFTPVRVVCWNTLNGAARFRFGDLWQKKAICIPHSLSLTEQLEHIHNILDLTQKEFQYSVEEYQAMAHKELTTELLADYIGRVLGTTQPTLHPAWSQLVANFESGRGNQGQTLWDAYNSITEWLDHQREALADARLFSTWFGSGARLRTKAHQVALAMLNDAPDAHPSASHTLSYRSTQSASTLA</sequence>
<dbReference type="InterPro" id="IPR026325">
    <property type="entry name" value="DUF932"/>
</dbReference>
<accession>B4VVD2</accession>
<dbReference type="NCBIfam" id="TIGR03299">
    <property type="entry name" value="LGT_TIGR03299"/>
    <property type="match status" value="1"/>
</dbReference>
<dbReference type="Pfam" id="PF06067">
    <property type="entry name" value="DUF932"/>
    <property type="match status" value="1"/>
</dbReference>
<keyword evidence="3" id="KW-1185">Reference proteome</keyword>
<dbReference type="AlphaFoldDB" id="B4VVD2"/>
<evidence type="ECO:0000256" key="1">
    <source>
        <dbReference type="SAM" id="MobiDB-lite"/>
    </source>
</evidence>
<dbReference type="OrthoDB" id="576140at2"/>
<dbReference type="Proteomes" id="UP000003835">
    <property type="component" value="Unassembled WGS sequence"/>
</dbReference>
<reference evidence="2 3" key="1">
    <citation type="submission" date="2008-07" db="EMBL/GenBank/DDBJ databases">
        <authorList>
            <person name="Tandeau de Marsac N."/>
            <person name="Ferriera S."/>
            <person name="Johnson J."/>
            <person name="Kravitz S."/>
            <person name="Beeson K."/>
            <person name="Sutton G."/>
            <person name="Rogers Y.-H."/>
            <person name="Friedman R."/>
            <person name="Frazier M."/>
            <person name="Venter J.C."/>
        </authorList>
    </citation>
    <scope>NUCLEOTIDE SEQUENCE [LARGE SCALE GENOMIC DNA]</scope>
    <source>
        <strain evidence="2 3">PCC 7420</strain>
    </source>
</reference>
<feature type="region of interest" description="Disordered" evidence="1">
    <location>
        <begin position="317"/>
        <end position="336"/>
    </location>
</feature>
<name>B4VVD2_9CYAN</name>
<dbReference type="EMBL" id="DS989854">
    <property type="protein sequence ID" value="EDX74233.1"/>
    <property type="molecule type" value="Genomic_DNA"/>
</dbReference>
<dbReference type="HOGENOM" id="CLU_058825_2_0_3"/>
<organism evidence="2 3">
    <name type="scientific">Coleofasciculus chthonoplastes PCC 7420</name>
    <dbReference type="NCBI Taxonomy" id="118168"/>
    <lineage>
        <taxon>Bacteria</taxon>
        <taxon>Bacillati</taxon>
        <taxon>Cyanobacteriota</taxon>
        <taxon>Cyanophyceae</taxon>
        <taxon>Coleofasciculales</taxon>
        <taxon>Coleofasciculaceae</taxon>
        <taxon>Coleofasciculus</taxon>
    </lineage>
</organism>
<dbReference type="eggNOG" id="ENOG502Z7QU">
    <property type="taxonomic scope" value="Bacteria"/>
</dbReference>
<dbReference type="STRING" id="118168.MC7420_4218"/>
<gene>
    <name evidence="2" type="ORF">MC7420_4218</name>
</gene>
<evidence type="ECO:0000313" key="2">
    <source>
        <dbReference type="EMBL" id="EDX74233.1"/>
    </source>
</evidence>
<dbReference type="RefSeq" id="WP_006102538.1">
    <property type="nucleotide sequence ID" value="NZ_DS989854.1"/>
</dbReference>
<proteinExistence type="predicted"/>